<gene>
    <name evidence="2" type="ordered locus">Plav_0784</name>
</gene>
<dbReference type="Proteomes" id="UP000006377">
    <property type="component" value="Chromosome"/>
</dbReference>
<organism evidence="2 3">
    <name type="scientific">Parvibaculum lavamentivorans (strain DS-1 / DSM 13023 / NCIMB 13966)</name>
    <dbReference type="NCBI Taxonomy" id="402881"/>
    <lineage>
        <taxon>Bacteria</taxon>
        <taxon>Pseudomonadati</taxon>
        <taxon>Pseudomonadota</taxon>
        <taxon>Alphaproteobacteria</taxon>
        <taxon>Hyphomicrobiales</taxon>
        <taxon>Parvibaculaceae</taxon>
        <taxon>Parvibaculum</taxon>
    </lineage>
</organism>
<reference evidence="2 3" key="1">
    <citation type="journal article" date="2011" name="Stand. Genomic Sci.">
        <title>Complete genome sequence of Parvibaculum lavamentivorans type strain (DS-1(T)).</title>
        <authorList>
            <person name="Schleheck D."/>
            <person name="Weiss M."/>
            <person name="Pitluck S."/>
            <person name="Bruce D."/>
            <person name="Land M.L."/>
            <person name="Han S."/>
            <person name="Saunders E."/>
            <person name="Tapia R."/>
            <person name="Detter C."/>
            <person name="Brettin T."/>
            <person name="Han J."/>
            <person name="Woyke T."/>
            <person name="Goodwin L."/>
            <person name="Pennacchio L."/>
            <person name="Nolan M."/>
            <person name="Cook A.M."/>
            <person name="Kjelleberg S."/>
            <person name="Thomas T."/>
        </authorList>
    </citation>
    <scope>NUCLEOTIDE SEQUENCE [LARGE SCALE GENOMIC DNA]</scope>
    <source>
        <strain evidence="3">DS-1 / DSM 13023 / NCIMB 13966</strain>
    </source>
</reference>
<feature type="transmembrane region" description="Helical" evidence="1">
    <location>
        <begin position="44"/>
        <end position="61"/>
    </location>
</feature>
<dbReference type="EMBL" id="CP000774">
    <property type="protein sequence ID" value="ABS62407.1"/>
    <property type="molecule type" value="Genomic_DNA"/>
</dbReference>
<keyword evidence="1" id="KW-1133">Transmembrane helix</keyword>
<dbReference type="STRING" id="402881.Plav_0784"/>
<evidence type="ECO:0000313" key="2">
    <source>
        <dbReference type="EMBL" id="ABS62407.1"/>
    </source>
</evidence>
<evidence type="ECO:0000256" key="1">
    <source>
        <dbReference type="SAM" id="Phobius"/>
    </source>
</evidence>
<feature type="transmembrane region" description="Helical" evidence="1">
    <location>
        <begin position="20"/>
        <end position="37"/>
    </location>
</feature>
<proteinExistence type="predicted"/>
<keyword evidence="1" id="KW-0812">Transmembrane</keyword>
<sequence length="169" mass="18707">MSDAPDFLTVHYSKPKGESIVYSAVLAAGALIVFGMVRAPIFSSVGALLAVGVALYHWPYVARDRRALVVSPAGVTLDRLGLLPWNAISDVEIVDRYVRMIRNAELRISLRRPLNTAVDNAASVGIVRRYMYRCWKSIGPQEIAVRLSTLDAKPEIIEAAVRQHIHRSI</sequence>
<dbReference type="RefSeq" id="WP_012109657.1">
    <property type="nucleotide sequence ID" value="NC_009719.1"/>
</dbReference>
<dbReference type="AlphaFoldDB" id="A7HR74"/>
<dbReference type="KEGG" id="pla:Plav_0784"/>
<dbReference type="eggNOG" id="ENOG5031B3J">
    <property type="taxonomic scope" value="Bacteria"/>
</dbReference>
<accession>A7HR74</accession>
<keyword evidence="3" id="KW-1185">Reference proteome</keyword>
<dbReference type="OrthoDB" id="8447463at2"/>
<dbReference type="HOGENOM" id="CLU_124913_0_0_5"/>
<keyword evidence="1" id="KW-0472">Membrane</keyword>
<protein>
    <submittedName>
        <fullName evidence="2">Uncharacterized protein</fullName>
    </submittedName>
</protein>
<name>A7HR74_PARL1</name>
<evidence type="ECO:0000313" key="3">
    <source>
        <dbReference type="Proteomes" id="UP000006377"/>
    </source>
</evidence>